<dbReference type="EMBL" id="VDFP01000002">
    <property type="protein sequence ID" value="MQS75190.1"/>
    <property type="molecule type" value="Genomic_DNA"/>
</dbReference>
<evidence type="ECO:0000313" key="6">
    <source>
        <dbReference type="Proteomes" id="UP000371423"/>
    </source>
</evidence>
<feature type="domain" description="Insertion element IS150 protein InsJ-like helix-turn-helix" evidence="3">
    <location>
        <begin position="9"/>
        <end position="54"/>
    </location>
</feature>
<protein>
    <submittedName>
        <fullName evidence="5">Helix-turn-helix domain-containing protein</fullName>
    </submittedName>
</protein>
<dbReference type="InterPro" id="IPR009057">
    <property type="entry name" value="Homeodomain-like_sf"/>
</dbReference>
<keyword evidence="2" id="KW-0175">Coiled coil</keyword>
<dbReference type="SUPFAM" id="SSF48295">
    <property type="entry name" value="TrpR-like"/>
    <property type="match status" value="1"/>
</dbReference>
<dbReference type="InterPro" id="IPR055247">
    <property type="entry name" value="InsJ-like_HTH"/>
</dbReference>
<feature type="coiled-coil region" evidence="2">
    <location>
        <begin position="119"/>
        <end position="146"/>
    </location>
</feature>
<dbReference type="OrthoDB" id="2325011at2"/>
<dbReference type="RefSeq" id="WP_153384602.1">
    <property type="nucleotide sequence ID" value="NZ_VDFO01000021.1"/>
</dbReference>
<dbReference type="PANTHER" id="PTHR33795">
    <property type="entry name" value="INSERTION ELEMENT IS150 PROTEIN INSJ"/>
    <property type="match status" value="1"/>
</dbReference>
<evidence type="ECO:0000313" key="7">
    <source>
        <dbReference type="Proteomes" id="UP000414364"/>
    </source>
</evidence>
<accession>A0A5P0ZXU1</accession>
<evidence type="ECO:0000256" key="1">
    <source>
        <dbReference type="ARBA" id="ARBA00038232"/>
    </source>
</evidence>
<evidence type="ECO:0000313" key="5">
    <source>
        <dbReference type="EMBL" id="MQS97544.1"/>
    </source>
</evidence>
<dbReference type="Gene3D" id="1.10.10.10">
    <property type="entry name" value="Winged helix-like DNA-binding domain superfamily/Winged helix DNA-binding domain"/>
    <property type="match status" value="1"/>
</dbReference>
<evidence type="ECO:0000256" key="2">
    <source>
        <dbReference type="SAM" id="Coils"/>
    </source>
</evidence>
<dbReference type="AlphaFoldDB" id="A0A5P0ZXU1"/>
<dbReference type="Proteomes" id="UP000371423">
    <property type="component" value="Unassembled WGS sequence"/>
</dbReference>
<keyword evidence="6" id="KW-1185">Reference proteome</keyword>
<dbReference type="GO" id="GO:0043565">
    <property type="term" value="F:sequence-specific DNA binding"/>
    <property type="evidence" value="ECO:0007669"/>
    <property type="project" value="InterPro"/>
</dbReference>
<dbReference type="SUPFAM" id="SSF46689">
    <property type="entry name" value="Homeodomain-like"/>
    <property type="match status" value="1"/>
</dbReference>
<evidence type="ECO:0000313" key="4">
    <source>
        <dbReference type="EMBL" id="MQS75190.1"/>
    </source>
</evidence>
<dbReference type="InterPro" id="IPR010921">
    <property type="entry name" value="Trp_repressor/repl_initiator"/>
</dbReference>
<comment type="caution">
    <text evidence="5">The sequence shown here is derived from an EMBL/GenBank/DDBJ whole genome shotgun (WGS) entry which is preliminary data.</text>
</comment>
<organism evidence="5 6">
    <name type="scientific">Companilactobacillus halodurans</name>
    <dbReference type="NCBI Taxonomy" id="2584183"/>
    <lineage>
        <taxon>Bacteria</taxon>
        <taxon>Bacillati</taxon>
        <taxon>Bacillota</taxon>
        <taxon>Bacilli</taxon>
        <taxon>Lactobacillales</taxon>
        <taxon>Lactobacillaceae</taxon>
        <taxon>Companilactobacillus</taxon>
    </lineage>
</organism>
<dbReference type="Pfam" id="PF13518">
    <property type="entry name" value="HTH_28"/>
    <property type="match status" value="2"/>
</dbReference>
<name>A0A5P0ZXU1_9LACO</name>
<sequence>MTKFNLDLKLKVVHEYLNGEGSVVLGRKYQISSFSIFNWAQRYQKYGVAGLKKRTSGYDYDGDYKLKVLKWKSKHNASYSKTALNFDISNPGTIANWQKKLNIGGVSALYSQRDKKSKNKFEFDKLDKLEQENRNLHIENAYLKKLHALIQQ</sequence>
<dbReference type="EMBL" id="VDFO01000021">
    <property type="protein sequence ID" value="MQS97544.1"/>
    <property type="molecule type" value="Genomic_DNA"/>
</dbReference>
<evidence type="ECO:0000259" key="3">
    <source>
        <dbReference type="Pfam" id="PF13518"/>
    </source>
</evidence>
<feature type="domain" description="Insertion element IS150 protein InsJ-like helix-turn-helix" evidence="3">
    <location>
        <begin position="65"/>
        <end position="115"/>
    </location>
</feature>
<dbReference type="InterPro" id="IPR052057">
    <property type="entry name" value="IS150/IS1296_orfA-like"/>
</dbReference>
<reference evidence="6 7" key="1">
    <citation type="journal article" date="2019" name="Syst. Appl. Microbiol.">
        <title>Polyphasic characterization of two novel Lactobacillus spp. isolated from blown salami packages: Description of Lactobacillus halodurans sp. nov. and Lactobacillus salsicarnum sp. nov.</title>
        <authorList>
            <person name="Schuster J.A."/>
            <person name="Klingl A."/>
            <person name="Vogel R.F."/>
            <person name="Ehrmann M.A."/>
        </authorList>
    </citation>
    <scope>NUCLEOTIDE SEQUENCE [LARGE SCALE GENOMIC DNA]</scope>
    <source>
        <strain evidence="5 6">TMW 1.1920</strain>
        <strain evidence="4 7">TMW 1.2172</strain>
    </source>
</reference>
<dbReference type="PANTHER" id="PTHR33795:SF1">
    <property type="entry name" value="INSERTION ELEMENT IS150 PROTEIN INSJ"/>
    <property type="match status" value="1"/>
</dbReference>
<dbReference type="Proteomes" id="UP000414364">
    <property type="component" value="Unassembled WGS sequence"/>
</dbReference>
<proteinExistence type="inferred from homology"/>
<comment type="similarity">
    <text evidence="1">Belongs to the IS150/IS1296 orfA family.</text>
</comment>
<dbReference type="InterPro" id="IPR036388">
    <property type="entry name" value="WH-like_DNA-bd_sf"/>
</dbReference>
<gene>
    <name evidence="5" type="ORF">FHL05_06540</name>
    <name evidence="4" type="ORF">FHL06_02105</name>
</gene>